<keyword evidence="6 7" id="KW-0472">Membrane</keyword>
<sequence>MRLGLGWADAIAVVVAAVVSYAALLLLIRLTGRRLLARLSVPDHAAGVAVGAVMGRAILGHTPTLLAGVVGLATLFGLHCAAVYGRGRRLHRLVRTPPVLLVADGTVLPAQLRRAGISQDELRQRIRLAGVGCYRDVAAVVLETTGAISVLRHGATVAEDVFGDVRGKEHIRGLSTGEGQ</sequence>
<keyword evidence="3" id="KW-1003">Cell membrane</keyword>
<feature type="transmembrane region" description="Helical" evidence="7">
    <location>
        <begin position="65"/>
        <end position="85"/>
    </location>
</feature>
<name>A0ABU0ZKW5_9ACTN</name>
<evidence type="ECO:0000256" key="1">
    <source>
        <dbReference type="ARBA" id="ARBA00004651"/>
    </source>
</evidence>
<dbReference type="EMBL" id="JAVHUY010000023">
    <property type="protein sequence ID" value="MDQ7907628.1"/>
    <property type="molecule type" value="Genomic_DNA"/>
</dbReference>
<evidence type="ECO:0000256" key="5">
    <source>
        <dbReference type="ARBA" id="ARBA00022989"/>
    </source>
</evidence>
<reference evidence="9 10" key="1">
    <citation type="submission" date="2023-08" db="EMBL/GenBank/DDBJ databases">
        <title>Phytohabitans sansha sp. nov., isolated from marine sediment.</title>
        <authorList>
            <person name="Zhao Y."/>
            <person name="Yi K."/>
        </authorList>
    </citation>
    <scope>NUCLEOTIDE SEQUENCE [LARGE SCALE GENOMIC DNA]</scope>
    <source>
        <strain evidence="9 10">ZYX-F-186</strain>
    </source>
</reference>
<keyword evidence="10" id="KW-1185">Reference proteome</keyword>
<dbReference type="Proteomes" id="UP001230908">
    <property type="component" value="Unassembled WGS sequence"/>
</dbReference>
<organism evidence="9 10">
    <name type="scientific">Phytohabitans maris</name>
    <dbReference type="NCBI Taxonomy" id="3071409"/>
    <lineage>
        <taxon>Bacteria</taxon>
        <taxon>Bacillati</taxon>
        <taxon>Actinomycetota</taxon>
        <taxon>Actinomycetes</taxon>
        <taxon>Micromonosporales</taxon>
        <taxon>Micromonosporaceae</taxon>
    </lineage>
</organism>
<evidence type="ECO:0000313" key="9">
    <source>
        <dbReference type="EMBL" id="MDQ7907628.1"/>
    </source>
</evidence>
<evidence type="ECO:0000256" key="7">
    <source>
        <dbReference type="SAM" id="Phobius"/>
    </source>
</evidence>
<feature type="transmembrane region" description="Helical" evidence="7">
    <location>
        <begin position="6"/>
        <end position="28"/>
    </location>
</feature>
<feature type="domain" description="YetF C-terminal" evidence="8">
    <location>
        <begin position="88"/>
        <end position="155"/>
    </location>
</feature>
<evidence type="ECO:0000256" key="4">
    <source>
        <dbReference type="ARBA" id="ARBA00022692"/>
    </source>
</evidence>
<dbReference type="InterPro" id="IPR007353">
    <property type="entry name" value="DUF421"/>
</dbReference>
<proteinExistence type="inferred from homology"/>
<evidence type="ECO:0000256" key="3">
    <source>
        <dbReference type="ARBA" id="ARBA00022475"/>
    </source>
</evidence>
<evidence type="ECO:0000259" key="8">
    <source>
        <dbReference type="Pfam" id="PF04239"/>
    </source>
</evidence>
<gene>
    <name evidence="9" type="ORF">RB614_24200</name>
</gene>
<dbReference type="InterPro" id="IPR023090">
    <property type="entry name" value="UPF0702_alpha/beta_dom_sf"/>
</dbReference>
<comment type="subcellular location">
    <subcellularLocation>
        <location evidence="1">Cell membrane</location>
        <topology evidence="1">Multi-pass membrane protein</topology>
    </subcellularLocation>
</comment>
<feature type="transmembrane region" description="Helical" evidence="7">
    <location>
        <begin position="35"/>
        <end position="59"/>
    </location>
</feature>
<keyword evidence="5 7" id="KW-1133">Transmembrane helix</keyword>
<comment type="similarity">
    <text evidence="2">Belongs to the UPF0702 family.</text>
</comment>
<dbReference type="Gene3D" id="3.30.240.20">
    <property type="entry name" value="bsu07140 like domains"/>
    <property type="match status" value="1"/>
</dbReference>
<evidence type="ECO:0000313" key="10">
    <source>
        <dbReference type="Proteomes" id="UP001230908"/>
    </source>
</evidence>
<evidence type="ECO:0000256" key="6">
    <source>
        <dbReference type="ARBA" id="ARBA00023136"/>
    </source>
</evidence>
<dbReference type="PANTHER" id="PTHR34582">
    <property type="entry name" value="UPF0702 TRANSMEMBRANE PROTEIN YCAP"/>
    <property type="match status" value="1"/>
</dbReference>
<dbReference type="Pfam" id="PF04239">
    <property type="entry name" value="DUF421"/>
    <property type="match status" value="1"/>
</dbReference>
<keyword evidence="4 7" id="KW-0812">Transmembrane</keyword>
<comment type="caution">
    <text evidence="9">The sequence shown here is derived from an EMBL/GenBank/DDBJ whole genome shotgun (WGS) entry which is preliminary data.</text>
</comment>
<protein>
    <submittedName>
        <fullName evidence="9">DUF421 domain-containing protein</fullName>
    </submittedName>
</protein>
<evidence type="ECO:0000256" key="2">
    <source>
        <dbReference type="ARBA" id="ARBA00006448"/>
    </source>
</evidence>
<dbReference type="PANTHER" id="PTHR34582:SF6">
    <property type="entry name" value="UPF0702 TRANSMEMBRANE PROTEIN YCAP"/>
    <property type="match status" value="1"/>
</dbReference>
<dbReference type="RefSeq" id="WP_308714905.1">
    <property type="nucleotide sequence ID" value="NZ_JAVHUY010000023.1"/>
</dbReference>
<accession>A0ABU0ZKW5</accession>